<comment type="similarity">
    <text evidence="1">Belongs to the GDA1/CD39 NTPase family.</text>
</comment>
<evidence type="ECO:0000256" key="2">
    <source>
        <dbReference type="ARBA" id="ARBA00012148"/>
    </source>
</evidence>
<dbReference type="InterPro" id="IPR000407">
    <property type="entry name" value="GDA1_CD39_NTPase"/>
</dbReference>
<organism evidence="9 10">
    <name type="scientific">Theobroma cacao</name>
    <name type="common">Cacao</name>
    <name type="synonym">Cocoa</name>
    <dbReference type="NCBI Taxonomy" id="3641"/>
    <lineage>
        <taxon>Eukaryota</taxon>
        <taxon>Viridiplantae</taxon>
        <taxon>Streptophyta</taxon>
        <taxon>Embryophyta</taxon>
        <taxon>Tracheophyta</taxon>
        <taxon>Spermatophyta</taxon>
        <taxon>Magnoliopsida</taxon>
        <taxon>eudicotyledons</taxon>
        <taxon>Gunneridae</taxon>
        <taxon>Pentapetalae</taxon>
        <taxon>rosids</taxon>
        <taxon>malvids</taxon>
        <taxon>Malvales</taxon>
        <taxon>Malvaceae</taxon>
        <taxon>Byttnerioideae</taxon>
        <taxon>Theobroma</taxon>
    </lineage>
</organism>
<keyword evidence="10" id="KW-1185">Reference proteome</keyword>
<dbReference type="GO" id="GO:0016020">
    <property type="term" value="C:membrane"/>
    <property type="evidence" value="ECO:0000318"/>
    <property type="project" value="GO_Central"/>
</dbReference>
<gene>
    <name evidence="9" type="ORF">TCM_011706</name>
</gene>
<dbReference type="Gene3D" id="3.30.420.40">
    <property type="match status" value="1"/>
</dbReference>
<reference evidence="9 10" key="1">
    <citation type="journal article" date="2013" name="Genome Biol.">
        <title>The genome sequence of the most widely cultivated cacao type and its use to identify candidate genes regulating pod color.</title>
        <authorList>
            <person name="Motamayor J.C."/>
            <person name="Mockaitis K."/>
            <person name="Schmutz J."/>
            <person name="Haiminen N."/>
            <person name="Iii D.L."/>
            <person name="Cornejo O."/>
            <person name="Findley S.D."/>
            <person name="Zheng P."/>
            <person name="Utro F."/>
            <person name="Royaert S."/>
            <person name="Saski C."/>
            <person name="Jenkins J."/>
            <person name="Podicheti R."/>
            <person name="Zhao M."/>
            <person name="Scheffler B.E."/>
            <person name="Stack J.C."/>
            <person name="Feltus F.A."/>
            <person name="Mustiga G.M."/>
            <person name="Amores F."/>
            <person name="Phillips W."/>
            <person name="Marelli J.P."/>
            <person name="May G.D."/>
            <person name="Shapiro H."/>
            <person name="Ma J."/>
            <person name="Bustamante C.D."/>
            <person name="Schnell R.J."/>
            <person name="Main D."/>
            <person name="Gilbert D."/>
            <person name="Parida L."/>
            <person name="Kuhn D.N."/>
        </authorList>
    </citation>
    <scope>NUCLEOTIDE SEQUENCE [LARGE SCALE GENOMIC DNA]</scope>
    <source>
        <strain evidence="10">cv. Matina 1-6</strain>
    </source>
</reference>
<evidence type="ECO:0000313" key="10">
    <source>
        <dbReference type="Proteomes" id="UP000026915"/>
    </source>
</evidence>
<dbReference type="AlphaFoldDB" id="A0A061EHZ6"/>
<dbReference type="Gramene" id="EOY01924">
    <property type="protein sequence ID" value="EOY01924"/>
    <property type="gene ID" value="TCM_011706"/>
</dbReference>
<dbReference type="PANTHER" id="PTHR11782">
    <property type="entry name" value="ADENOSINE/GUANOSINE DIPHOSPHATASE"/>
    <property type="match status" value="1"/>
</dbReference>
<dbReference type="GO" id="GO:0004050">
    <property type="term" value="F:apyrase activity"/>
    <property type="evidence" value="ECO:0007669"/>
    <property type="project" value="UniProtKB-EC"/>
</dbReference>
<dbReference type="GO" id="GO:0017110">
    <property type="term" value="F:nucleoside diphosphate phosphatase activity"/>
    <property type="evidence" value="ECO:0000318"/>
    <property type="project" value="GO_Central"/>
</dbReference>
<dbReference type="Proteomes" id="UP000026915">
    <property type="component" value="Chromosome 2"/>
</dbReference>
<comment type="catalytic activity">
    <reaction evidence="8">
        <text>a ribonucleoside 5'-triphosphate + 2 H2O = a ribonucleoside 5'-phosphate + 2 phosphate + 2 H(+)</text>
        <dbReference type="Rhea" id="RHEA:36795"/>
        <dbReference type="ChEBI" id="CHEBI:15377"/>
        <dbReference type="ChEBI" id="CHEBI:15378"/>
        <dbReference type="ChEBI" id="CHEBI:43474"/>
        <dbReference type="ChEBI" id="CHEBI:58043"/>
        <dbReference type="ChEBI" id="CHEBI:61557"/>
        <dbReference type="EC" id="3.6.1.5"/>
    </reaction>
</comment>
<evidence type="ECO:0000256" key="4">
    <source>
        <dbReference type="ARBA" id="ARBA00030084"/>
    </source>
</evidence>
<dbReference type="HOGENOM" id="CLU_1196670_0_0_1"/>
<dbReference type="InParanoid" id="A0A061EHZ6"/>
<name>A0A061EHZ6_THECC</name>
<dbReference type="EMBL" id="CM001880">
    <property type="protein sequence ID" value="EOY01924.1"/>
    <property type="molecule type" value="Genomic_DNA"/>
</dbReference>
<evidence type="ECO:0000256" key="5">
    <source>
        <dbReference type="ARBA" id="ARBA00031370"/>
    </source>
</evidence>
<evidence type="ECO:0000256" key="8">
    <source>
        <dbReference type="ARBA" id="ARBA00049175"/>
    </source>
</evidence>
<proteinExistence type="inferred from homology"/>
<dbReference type="eggNOG" id="KOG1386">
    <property type="taxonomic scope" value="Eukaryota"/>
</dbReference>
<dbReference type="Pfam" id="PF01150">
    <property type="entry name" value="GDA1_CD39"/>
    <property type="match status" value="1"/>
</dbReference>
<evidence type="ECO:0000256" key="3">
    <source>
        <dbReference type="ARBA" id="ARBA00022801"/>
    </source>
</evidence>
<keyword evidence="3 9" id="KW-0378">Hydrolase</keyword>
<accession>A0A061EHZ6</accession>
<dbReference type="EC" id="3.6.1.5" evidence="2"/>
<evidence type="ECO:0000256" key="6">
    <source>
        <dbReference type="ARBA" id="ARBA00031428"/>
    </source>
</evidence>
<protein>
    <recommendedName>
        <fullName evidence="2">apyrase</fullName>
        <ecNumber evidence="2">3.6.1.5</ecNumber>
    </recommendedName>
    <alternativeName>
        <fullName evidence="6">ATP-diphosphatase</fullName>
    </alternativeName>
    <alternativeName>
        <fullName evidence="7">ATP-diphosphohydrolase</fullName>
    </alternativeName>
    <alternativeName>
        <fullName evidence="4">Adenosine diphosphatase</fullName>
    </alternativeName>
    <alternativeName>
        <fullName evidence="5">NTPDase</fullName>
    </alternativeName>
</protein>
<evidence type="ECO:0000256" key="1">
    <source>
        <dbReference type="ARBA" id="ARBA00009283"/>
    </source>
</evidence>
<evidence type="ECO:0000313" key="9">
    <source>
        <dbReference type="EMBL" id="EOY01924.1"/>
    </source>
</evidence>
<evidence type="ECO:0000256" key="7">
    <source>
        <dbReference type="ARBA" id="ARBA00032306"/>
    </source>
</evidence>
<dbReference type="GO" id="GO:0009134">
    <property type="term" value="P:nucleoside diphosphate catabolic process"/>
    <property type="evidence" value="ECO:0000318"/>
    <property type="project" value="GO_Central"/>
</dbReference>
<dbReference type="PANTHER" id="PTHR11782:SF3">
    <property type="entry name" value="APYRASE 6-RELATED"/>
    <property type="match status" value="1"/>
</dbReference>
<sequence length="232" mass="25591">MVCQTWVHSSRLEIGGKQALVLLASLKILTCNGTALVSGAFSSFCATLEPQNIKSIEGGSTGTRIHVFGYRVEGKTENPVFDFKEGMESLRVNPGLSAYAEDPEGAADSLRELLEFGRRKVPRKLWGETEKLIEANPEELPVQGGWRKKQWNATAHQWDAAVRANGSQTAELSPQGWAGRQVKDVRVCPSEERLLVEGGNNRLLILANSAELMSESEYSLRRVHVNHQGYEG</sequence>